<dbReference type="RefSeq" id="WP_060635664.1">
    <property type="nucleotide sequence ID" value="NZ_CBXV010000008.1"/>
</dbReference>
<feature type="binding site" evidence="5">
    <location>
        <position position="84"/>
    </location>
    <ligand>
        <name>spermidine</name>
        <dbReference type="ChEBI" id="CHEBI:57834"/>
    </ligand>
</feature>
<dbReference type="InterPro" id="IPR035246">
    <property type="entry name" value="Spermidine_synt_N"/>
</dbReference>
<comment type="function">
    <text evidence="5">Catalyzes the irreversible transfer of a propylamine group from the amino donor S-adenosylmethioninamine (decarboxy-AdoMet) to putrescine (1,4-diaminobutane) to yield spermidine.</text>
</comment>
<feature type="binding site" evidence="5">
    <location>
        <position position="104"/>
    </location>
    <ligand>
        <name>S-methyl-5'-thioadenosine</name>
        <dbReference type="ChEBI" id="CHEBI:17509"/>
    </ligand>
</feature>
<evidence type="ECO:0000313" key="9">
    <source>
        <dbReference type="Proteomes" id="UP000031518"/>
    </source>
</evidence>
<dbReference type="Pfam" id="PF01564">
    <property type="entry name" value="Spermine_synth"/>
    <property type="match status" value="1"/>
</dbReference>
<evidence type="ECO:0000256" key="1">
    <source>
        <dbReference type="ARBA" id="ARBA00007867"/>
    </source>
</evidence>
<keyword evidence="3 5" id="KW-0745">Spermidine biosynthesis</keyword>
<dbReference type="InterPro" id="IPR037163">
    <property type="entry name" value="Spermidine_synt_N_sf"/>
</dbReference>
<evidence type="ECO:0000256" key="6">
    <source>
        <dbReference type="PROSITE-ProRule" id="PRU00354"/>
    </source>
</evidence>
<feature type="binding site" evidence="5">
    <location>
        <begin position="135"/>
        <end position="136"/>
    </location>
    <ligand>
        <name>S-methyl-5'-thioadenosine</name>
        <dbReference type="ChEBI" id="CHEBI:17509"/>
    </ligand>
</feature>
<comment type="caution">
    <text evidence="5">Lacks conserved residue(s) required for the propagation of feature annotation.</text>
</comment>
<dbReference type="AlphaFoldDB" id="A0A0B6X0X3"/>
<evidence type="ECO:0000256" key="3">
    <source>
        <dbReference type="ARBA" id="ARBA00023066"/>
    </source>
</evidence>
<reference evidence="8 9" key="1">
    <citation type="submission" date="2013-12" db="EMBL/GenBank/DDBJ databases">
        <authorList>
            <person name="Stott M."/>
        </authorList>
    </citation>
    <scope>NUCLEOTIDE SEQUENCE [LARGE SCALE GENOMIC DNA]</scope>
    <source>
        <strain evidence="8 9">K22</strain>
    </source>
</reference>
<dbReference type="PANTHER" id="PTHR11558:SF11">
    <property type="entry name" value="SPERMIDINE SYNTHASE"/>
    <property type="match status" value="1"/>
</dbReference>
<accession>A0A0B6X0X3</accession>
<comment type="catalytic activity">
    <reaction evidence="5">
        <text>S-adenosyl 3-(methylsulfanyl)propylamine + putrescine = S-methyl-5'-thioadenosine + spermidine + H(+)</text>
        <dbReference type="Rhea" id="RHEA:12721"/>
        <dbReference type="ChEBI" id="CHEBI:15378"/>
        <dbReference type="ChEBI" id="CHEBI:17509"/>
        <dbReference type="ChEBI" id="CHEBI:57443"/>
        <dbReference type="ChEBI" id="CHEBI:57834"/>
        <dbReference type="ChEBI" id="CHEBI:326268"/>
        <dbReference type="EC" id="2.5.1.16"/>
    </reaction>
</comment>
<dbReference type="InterPro" id="IPR001045">
    <property type="entry name" value="Spermi_synthase"/>
</dbReference>
<dbReference type="Gene3D" id="3.40.50.150">
    <property type="entry name" value="Vaccinia Virus protein VP39"/>
    <property type="match status" value="1"/>
</dbReference>
<evidence type="ECO:0000256" key="4">
    <source>
        <dbReference type="ARBA" id="ARBA00023115"/>
    </source>
</evidence>
<proteinExistence type="inferred from homology"/>
<dbReference type="PANTHER" id="PTHR11558">
    <property type="entry name" value="SPERMIDINE/SPERMINE SYNTHASE"/>
    <property type="match status" value="1"/>
</dbReference>
<dbReference type="InterPro" id="IPR030374">
    <property type="entry name" value="PABS"/>
</dbReference>
<dbReference type="GO" id="GO:0008295">
    <property type="term" value="P:spermidine biosynthetic process"/>
    <property type="evidence" value="ECO:0007669"/>
    <property type="project" value="UniProtKB-UniRule"/>
</dbReference>
<dbReference type="STRING" id="454194.PYK22_02654"/>
<protein>
    <recommendedName>
        <fullName evidence="5">Polyamine aminopropyltransferase</fullName>
    </recommendedName>
    <alternativeName>
        <fullName evidence="5">Putrescine aminopropyltransferase</fullName>
        <shortName evidence="5">PAPT</shortName>
    </alternativeName>
    <alternativeName>
        <fullName evidence="5">Spermidine synthase</fullName>
        <shortName evidence="5">SPDS</shortName>
        <shortName evidence="5">SPDSY</shortName>
        <ecNumber evidence="5">2.5.1.16</ecNumber>
    </alternativeName>
</protein>
<gene>
    <name evidence="5" type="primary">speE</name>
    <name evidence="8" type="ORF">PYK22_02654</name>
</gene>
<evidence type="ECO:0000313" key="8">
    <source>
        <dbReference type="EMBL" id="CDM66622.1"/>
    </source>
</evidence>
<dbReference type="Proteomes" id="UP000031518">
    <property type="component" value="Unassembled WGS sequence"/>
</dbReference>
<keyword evidence="9" id="KW-1185">Reference proteome</keyword>
<reference evidence="8 9" key="2">
    <citation type="submission" date="2015-01" db="EMBL/GenBank/DDBJ databases">
        <title>Complete genome sequence of Pyrinomonas methylaliphatogenes type strain K22T.</title>
        <authorList>
            <person name="Lee K.C.Y."/>
            <person name="Power J.F."/>
            <person name="Dunfield P.F."/>
            <person name="Morgan X.C."/>
            <person name="Huttenhower C."/>
            <person name="Stott M.B."/>
        </authorList>
    </citation>
    <scope>NUCLEOTIDE SEQUENCE [LARGE SCALE GENOMIC DNA]</scope>
    <source>
        <strain evidence="8 9">K22</strain>
    </source>
</reference>
<dbReference type="OrthoDB" id="100936at2"/>
<feature type="binding site" evidence="5">
    <location>
        <position position="60"/>
    </location>
    <ligand>
        <name>spermidine</name>
        <dbReference type="ChEBI" id="CHEBI:57834"/>
    </ligand>
</feature>
<dbReference type="InterPro" id="IPR029063">
    <property type="entry name" value="SAM-dependent_MTases_sf"/>
</dbReference>
<comment type="pathway">
    <text evidence="5">Amine and polyamine biosynthesis; spermidine biosynthesis; spermidine from putrescine: step 1/1.</text>
</comment>
<feature type="active site" description="Proton acceptor" evidence="5 6">
    <location>
        <position position="154"/>
    </location>
</feature>
<dbReference type="PROSITE" id="PS51006">
    <property type="entry name" value="PABS_2"/>
    <property type="match status" value="1"/>
</dbReference>
<keyword evidence="2 5" id="KW-0808">Transferase</keyword>
<evidence type="ECO:0000256" key="2">
    <source>
        <dbReference type="ARBA" id="ARBA00022679"/>
    </source>
</evidence>
<keyword evidence="4 5" id="KW-0620">Polyamine biosynthesis</keyword>
<comment type="similarity">
    <text evidence="1 5">Belongs to the spermidine/spermine synthase family.</text>
</comment>
<feature type="domain" description="PABS" evidence="7">
    <location>
        <begin position="1"/>
        <end position="234"/>
    </location>
</feature>
<dbReference type="HAMAP" id="MF_00198">
    <property type="entry name" value="Spermidine_synth"/>
    <property type="match status" value="1"/>
</dbReference>
<dbReference type="SUPFAM" id="SSF53335">
    <property type="entry name" value="S-adenosyl-L-methionine-dependent methyltransferases"/>
    <property type="match status" value="1"/>
</dbReference>
<evidence type="ECO:0000259" key="7">
    <source>
        <dbReference type="PROSITE" id="PS51006"/>
    </source>
</evidence>
<feature type="binding site" evidence="5">
    <location>
        <position position="29"/>
    </location>
    <ligand>
        <name>S-methyl-5'-thioadenosine</name>
        <dbReference type="ChEBI" id="CHEBI:17509"/>
    </ligand>
</feature>
<name>A0A0B6X0X3_9BACT</name>
<dbReference type="EC" id="2.5.1.16" evidence="5"/>
<dbReference type="Gene3D" id="2.30.140.10">
    <property type="entry name" value="Spermidine synthase, tetramerisation domain"/>
    <property type="match status" value="1"/>
</dbReference>
<dbReference type="Pfam" id="PF17284">
    <property type="entry name" value="Spermine_synt_N"/>
    <property type="match status" value="1"/>
</dbReference>
<sequence length="235" mass="26480">MWLTEKVTPTFEVRLRLKKRLYRARSSYQRIEVVETFDFGRVLLLDGLIQLSTKDQHLYHGALADRGFAFAPHARRVLIIGGGDGGLLTAVLRRSEVELVRLVEIDEEVIACSKRFFPQLARGFKDPRAEIVIEDGAAYVRRAQGEQFDLIMVDAPDPVGEGAKLFAATFYRNCAQLLAPKGVLAAQSESPYFYPQISRRVRRAFTRIFPRVEQETVIVPSYPGGSIGFTFGLGR</sequence>
<dbReference type="EMBL" id="CBXV010000008">
    <property type="protein sequence ID" value="CDM66622.1"/>
    <property type="molecule type" value="Genomic_DNA"/>
</dbReference>
<comment type="subunit">
    <text evidence="5">Homodimer or homotetramer.</text>
</comment>
<evidence type="ECO:0000256" key="5">
    <source>
        <dbReference type="HAMAP-Rule" id="MF_00198"/>
    </source>
</evidence>
<dbReference type="GO" id="GO:0004766">
    <property type="term" value="F:spermidine synthase activity"/>
    <property type="evidence" value="ECO:0007669"/>
    <property type="project" value="UniProtKB-UniRule"/>
</dbReference>
<organism evidence="8 9">
    <name type="scientific">Pyrinomonas methylaliphatogenes</name>
    <dbReference type="NCBI Taxonomy" id="454194"/>
    <lineage>
        <taxon>Bacteria</taxon>
        <taxon>Pseudomonadati</taxon>
        <taxon>Acidobacteriota</taxon>
        <taxon>Blastocatellia</taxon>
        <taxon>Blastocatellales</taxon>
        <taxon>Pyrinomonadaceae</taxon>
        <taxon>Pyrinomonas</taxon>
    </lineage>
</organism>
<dbReference type="UniPathway" id="UPA00248">
    <property type="reaction ID" value="UER00314"/>
</dbReference>